<dbReference type="GO" id="GO:0032549">
    <property type="term" value="F:ribonucleoside binding"/>
    <property type="evidence" value="ECO:0007669"/>
    <property type="project" value="InterPro"/>
</dbReference>
<evidence type="ECO:0000259" key="19">
    <source>
        <dbReference type="Pfam" id="PF04566"/>
    </source>
</evidence>
<dbReference type="GO" id="GO:0006351">
    <property type="term" value="P:DNA-templated transcription"/>
    <property type="evidence" value="ECO:0007669"/>
    <property type="project" value="InterPro"/>
</dbReference>
<evidence type="ECO:0000256" key="7">
    <source>
        <dbReference type="ARBA" id="ARBA00022833"/>
    </source>
</evidence>
<dbReference type="GO" id="GO:0005634">
    <property type="term" value="C:nucleus"/>
    <property type="evidence" value="ECO:0007669"/>
    <property type="project" value="UniProtKB-SubCell"/>
</dbReference>
<evidence type="ECO:0000256" key="6">
    <source>
        <dbReference type="ARBA" id="ARBA00022723"/>
    </source>
</evidence>
<evidence type="ECO:0000259" key="20">
    <source>
        <dbReference type="Pfam" id="PF04567"/>
    </source>
</evidence>
<name>A0A4P9XEA3_9FUNG</name>
<keyword evidence="8 12" id="KW-0804">Transcription</keyword>
<dbReference type="InterPro" id="IPR014724">
    <property type="entry name" value="RNA_pol_RPB2_OB-fold"/>
</dbReference>
<keyword evidence="22" id="KW-1185">Reference proteome</keyword>
<feature type="domain" description="RNA polymerase Rpb2" evidence="20">
    <location>
        <begin position="631"/>
        <end position="682"/>
    </location>
</feature>
<dbReference type="InterPro" id="IPR015712">
    <property type="entry name" value="DNA-dir_RNA_pol_su2"/>
</dbReference>
<dbReference type="STRING" id="1555241.A0A4P9XEA3"/>
<feature type="domain" description="RNA polymerase Rpb2" evidence="18">
    <location>
        <begin position="447"/>
        <end position="511"/>
    </location>
</feature>
<comment type="similarity">
    <text evidence="2 11">Belongs to the RNA polymerase beta chain family.</text>
</comment>
<dbReference type="Pfam" id="PF00562">
    <property type="entry name" value="RNA_pol_Rpb2_6"/>
    <property type="match status" value="1"/>
</dbReference>
<keyword evidence="9" id="KW-0539">Nucleus</keyword>
<dbReference type="PROSITE" id="PS01166">
    <property type="entry name" value="RNA_POL_BETA"/>
    <property type="match status" value="1"/>
</dbReference>
<evidence type="ECO:0000256" key="10">
    <source>
        <dbReference type="ARBA" id="ARBA00048552"/>
    </source>
</evidence>
<dbReference type="EMBL" id="ML014117">
    <property type="protein sequence ID" value="RKP03877.1"/>
    <property type="molecule type" value="Genomic_DNA"/>
</dbReference>
<feature type="region of interest" description="Disordered" evidence="13">
    <location>
        <begin position="1049"/>
        <end position="1068"/>
    </location>
</feature>
<dbReference type="InterPro" id="IPR007641">
    <property type="entry name" value="RNA_pol_Rpb2_7"/>
</dbReference>
<dbReference type="FunFam" id="2.40.270.10:FF:000006">
    <property type="entry name" value="DNA-directed RNA polymerase subunit beta"/>
    <property type="match status" value="1"/>
</dbReference>
<keyword evidence="5 12" id="KW-0548">Nucleotidyltransferase</keyword>
<evidence type="ECO:0000256" key="1">
    <source>
        <dbReference type="ARBA" id="ARBA00004123"/>
    </source>
</evidence>
<feature type="domain" description="DNA-directed RNA polymerase subunit 2 hybrid-binding" evidence="14">
    <location>
        <begin position="689"/>
        <end position="1066"/>
    </location>
</feature>
<keyword evidence="3 12" id="KW-0240">DNA-directed RNA polymerase</keyword>
<dbReference type="InterPro" id="IPR007647">
    <property type="entry name" value="RNA_pol_Rpb2_5"/>
</dbReference>
<gene>
    <name evidence="21" type="ORF">CXG81DRAFT_8992</name>
</gene>
<dbReference type="Gene3D" id="3.90.1100.10">
    <property type="match status" value="2"/>
</dbReference>
<dbReference type="FunFam" id="3.90.1800.10:FF:000002">
    <property type="entry name" value="DNA-directed RNA polymerase subunit beta"/>
    <property type="match status" value="1"/>
</dbReference>
<evidence type="ECO:0000313" key="22">
    <source>
        <dbReference type="Proteomes" id="UP000274922"/>
    </source>
</evidence>
<dbReference type="CDD" id="cd00653">
    <property type="entry name" value="RNA_pol_B_RPB2"/>
    <property type="match status" value="1"/>
</dbReference>
<dbReference type="OrthoDB" id="10248617at2759"/>
<proteinExistence type="inferred from homology"/>
<dbReference type="Pfam" id="PF04567">
    <property type="entry name" value="RNA_pol_Rpb2_5"/>
    <property type="match status" value="1"/>
</dbReference>
<keyword evidence="7" id="KW-0862">Zinc</keyword>
<evidence type="ECO:0000256" key="9">
    <source>
        <dbReference type="ARBA" id="ARBA00023242"/>
    </source>
</evidence>
<evidence type="ECO:0000259" key="16">
    <source>
        <dbReference type="Pfam" id="PF04561"/>
    </source>
</evidence>
<dbReference type="Gene3D" id="2.40.50.150">
    <property type="match status" value="1"/>
</dbReference>
<comment type="subcellular location">
    <subcellularLocation>
        <location evidence="1">Nucleus</location>
    </subcellularLocation>
</comment>
<evidence type="ECO:0000256" key="13">
    <source>
        <dbReference type="SAM" id="MobiDB-lite"/>
    </source>
</evidence>
<evidence type="ECO:0000259" key="18">
    <source>
        <dbReference type="Pfam" id="PF04565"/>
    </source>
</evidence>
<dbReference type="GO" id="GO:0000428">
    <property type="term" value="C:DNA-directed RNA polymerase complex"/>
    <property type="evidence" value="ECO:0007669"/>
    <property type="project" value="UniProtKB-KW"/>
</dbReference>
<evidence type="ECO:0000256" key="5">
    <source>
        <dbReference type="ARBA" id="ARBA00022695"/>
    </source>
</evidence>
<dbReference type="Pfam" id="PF04566">
    <property type="entry name" value="RNA_pol_Rpb2_4"/>
    <property type="match status" value="1"/>
</dbReference>
<dbReference type="Pfam" id="PF04563">
    <property type="entry name" value="RNA_pol_Rpb2_1"/>
    <property type="match status" value="1"/>
</dbReference>
<dbReference type="InterPro" id="IPR007644">
    <property type="entry name" value="RNA_pol_bsu_protrusion"/>
</dbReference>
<dbReference type="InterPro" id="IPR007642">
    <property type="entry name" value="RNA_pol_Rpb2_2"/>
</dbReference>
<feature type="domain" description="RNA polymerase beta subunit protrusion" evidence="17">
    <location>
        <begin position="30"/>
        <end position="412"/>
    </location>
</feature>
<dbReference type="Gene3D" id="2.40.270.10">
    <property type="entry name" value="DNA-directed RNA polymerase, subunit 2, domain 6"/>
    <property type="match status" value="1"/>
</dbReference>
<dbReference type="GO" id="GO:0003677">
    <property type="term" value="F:DNA binding"/>
    <property type="evidence" value="ECO:0007669"/>
    <property type="project" value="InterPro"/>
</dbReference>
<evidence type="ECO:0000256" key="4">
    <source>
        <dbReference type="ARBA" id="ARBA00022679"/>
    </source>
</evidence>
<dbReference type="SUPFAM" id="SSF64484">
    <property type="entry name" value="beta and beta-prime subunits of DNA dependent RNA-polymerase"/>
    <property type="match status" value="1"/>
</dbReference>
<dbReference type="FunFam" id="2.40.270.10:FF:000011">
    <property type="entry name" value="DNA-directed RNA polymerase subunit beta"/>
    <property type="match status" value="1"/>
</dbReference>
<dbReference type="FunFam" id="3.90.1100.10:FF:000014">
    <property type="entry name" value="DNA-directed RNA polymerase subunit beta"/>
    <property type="match status" value="1"/>
</dbReference>
<dbReference type="Gene3D" id="3.90.1800.10">
    <property type="entry name" value="RNA polymerase alpha subunit dimerisation domain"/>
    <property type="match status" value="1"/>
</dbReference>
<dbReference type="InterPro" id="IPR037033">
    <property type="entry name" value="DNA-dir_RNAP_su2_hyb_sf"/>
</dbReference>
<dbReference type="Pfam" id="PF04565">
    <property type="entry name" value="RNA_pol_Rpb2_3"/>
    <property type="match status" value="1"/>
</dbReference>
<feature type="domain" description="RNA polymerase Rpb2" evidence="15">
    <location>
        <begin position="1068"/>
        <end position="1152"/>
    </location>
</feature>
<evidence type="ECO:0000313" key="21">
    <source>
        <dbReference type="EMBL" id="RKP03877.1"/>
    </source>
</evidence>
<evidence type="ECO:0000256" key="11">
    <source>
        <dbReference type="RuleBase" id="RU000434"/>
    </source>
</evidence>
<dbReference type="GO" id="GO:0003899">
    <property type="term" value="F:DNA-directed RNA polymerase activity"/>
    <property type="evidence" value="ECO:0007669"/>
    <property type="project" value="UniProtKB-EC"/>
</dbReference>
<dbReference type="InterPro" id="IPR007120">
    <property type="entry name" value="DNA-dir_RNAP_su2_dom"/>
</dbReference>
<dbReference type="InterPro" id="IPR007646">
    <property type="entry name" value="RNA_pol_Rpb2_4"/>
</dbReference>
<evidence type="ECO:0000256" key="2">
    <source>
        <dbReference type="ARBA" id="ARBA00006835"/>
    </source>
</evidence>
<evidence type="ECO:0000256" key="3">
    <source>
        <dbReference type="ARBA" id="ARBA00022478"/>
    </source>
</evidence>
<keyword evidence="4 12" id="KW-0808">Transferase</keyword>
<accession>A0A4P9XEA3</accession>
<evidence type="ECO:0000256" key="8">
    <source>
        <dbReference type="ARBA" id="ARBA00023163"/>
    </source>
</evidence>
<organism evidence="21 22">
    <name type="scientific">Caulochytrium protostelioides</name>
    <dbReference type="NCBI Taxonomy" id="1555241"/>
    <lineage>
        <taxon>Eukaryota</taxon>
        <taxon>Fungi</taxon>
        <taxon>Fungi incertae sedis</taxon>
        <taxon>Chytridiomycota</taxon>
        <taxon>Chytridiomycota incertae sedis</taxon>
        <taxon>Chytridiomycetes</taxon>
        <taxon>Caulochytriales</taxon>
        <taxon>Caulochytriaceae</taxon>
        <taxon>Caulochytrium</taxon>
    </lineage>
</organism>
<evidence type="ECO:0000256" key="12">
    <source>
        <dbReference type="RuleBase" id="RU363031"/>
    </source>
</evidence>
<dbReference type="AlphaFoldDB" id="A0A4P9XEA3"/>
<dbReference type="GO" id="GO:0046872">
    <property type="term" value="F:metal ion binding"/>
    <property type="evidence" value="ECO:0007669"/>
    <property type="project" value="UniProtKB-KW"/>
</dbReference>
<evidence type="ECO:0000259" key="14">
    <source>
        <dbReference type="Pfam" id="PF00562"/>
    </source>
</evidence>
<keyword evidence="6" id="KW-0479">Metal-binding</keyword>
<dbReference type="EC" id="2.7.7.6" evidence="12"/>
<protein>
    <recommendedName>
        <fullName evidence="12">DNA-directed RNA polymerase subunit beta</fullName>
        <ecNumber evidence="12">2.7.7.6</ecNumber>
    </recommendedName>
</protein>
<feature type="domain" description="RNA polymerase Rpb2" evidence="16">
    <location>
        <begin position="179"/>
        <end position="369"/>
    </location>
</feature>
<dbReference type="Proteomes" id="UP000274922">
    <property type="component" value="Unassembled WGS sequence"/>
</dbReference>
<reference evidence="22" key="1">
    <citation type="journal article" date="2018" name="Nat. Microbiol.">
        <title>Leveraging single-cell genomics to expand the fungal tree of life.</title>
        <authorList>
            <person name="Ahrendt S.R."/>
            <person name="Quandt C.A."/>
            <person name="Ciobanu D."/>
            <person name="Clum A."/>
            <person name="Salamov A."/>
            <person name="Andreopoulos B."/>
            <person name="Cheng J.F."/>
            <person name="Woyke T."/>
            <person name="Pelin A."/>
            <person name="Henrissat B."/>
            <person name="Reynolds N.K."/>
            <person name="Benny G.L."/>
            <person name="Smith M.E."/>
            <person name="James T.Y."/>
            <person name="Grigoriev I.V."/>
        </authorList>
    </citation>
    <scope>NUCLEOTIDE SEQUENCE [LARGE SCALE GENOMIC DNA]</scope>
    <source>
        <strain evidence="22">ATCC 52028</strain>
    </source>
</reference>
<dbReference type="Pfam" id="PF04560">
    <property type="entry name" value="RNA_pol_Rpb2_7"/>
    <property type="match status" value="1"/>
</dbReference>
<feature type="domain" description="RNA polymerase Rpb2" evidence="19">
    <location>
        <begin position="549"/>
        <end position="610"/>
    </location>
</feature>
<evidence type="ECO:0000259" key="15">
    <source>
        <dbReference type="Pfam" id="PF04560"/>
    </source>
</evidence>
<comment type="catalytic activity">
    <reaction evidence="10 12">
        <text>RNA(n) + a ribonucleoside 5'-triphosphate = RNA(n+1) + diphosphate</text>
        <dbReference type="Rhea" id="RHEA:21248"/>
        <dbReference type="Rhea" id="RHEA-COMP:14527"/>
        <dbReference type="Rhea" id="RHEA-COMP:17342"/>
        <dbReference type="ChEBI" id="CHEBI:33019"/>
        <dbReference type="ChEBI" id="CHEBI:61557"/>
        <dbReference type="ChEBI" id="CHEBI:140395"/>
        <dbReference type="EC" id="2.7.7.6"/>
    </reaction>
</comment>
<comment type="function">
    <text evidence="12">DNA-dependent RNA polymerase catalyzes the transcription of DNA into RNA using the four ribonucleoside triphosphates as substrates.</text>
</comment>
<dbReference type="Pfam" id="PF04561">
    <property type="entry name" value="RNA_pol_Rpb2_2"/>
    <property type="match status" value="1"/>
</dbReference>
<dbReference type="InterPro" id="IPR007121">
    <property type="entry name" value="RNA_pol_bsu_CS"/>
</dbReference>
<sequence length="1157" mass="128713">MRYHGKKLSDPINTADDKWRLLPAFLQTRGLIKQHIDSFNYFCEVDIKNIMRASREVRSDVDPTFFLRFRDIRVQKPAVTDHHTAVGYELTPHECRLRDVTYAGSIFVDIEYVRGKTLVRQSNIEIARMPIMLKSSRCILTGKAPAEVAAAGECPLDPGGYFIIRGTEKVILIQEQLSKNRIIVETDRVGCITANVTSSTHEKKSKTYVAITKTGRAVVRHNSFQTEVPLPVVLKAMGIESDRGIAELVCGYNKDYLDLFAPTLEGAAGGNTSGDGVMVRTQQEALEWLSGRIRIPMRFGGPPKDRIEEVKDLLATTLLAHIPIEMHHGVPSYQAKAVYLGVMTRRCLQAIKNGGLVDDRDFVGNKRLELAGQLLSLLFEDLFRSWCSTLKRAVDMGLKKTQRTNRFEPKLVITQTSRFITDGLFRAISSGNWNVKRFKMERSGVTQVLSRLSYVSALGMLTRIASQFEKTRKVSGPRSLQTSQWGMLCPSDTPEGEACGLIKNLALMAHITIDTDDAALRRLLLMLGTVELTTLVGTDLFATAQTYLVFLNGVIVGVHHQPRRLLRQFRRLRRAGRVPPLVSVYLSTNHQTINISSDGGRVCRPLIVVERGRPLITALEVQDIIQGHKTFDDLINEGKIEFLDVNEETDANIAITEADIRPDLFTDVDLIPLNTTHLEIAPFTVLGAVAGLIPYPHHNQSPRNTYQCAMGKQAIGAIAYNQLRRIDTLLYLMVYTQQPMVRTRTIEMIGYDKVPAGQTATVAVMSYSGYDIEDALVLNKGALDRGFGRCQVMRKFATQIKTYANHTFDRIGDAQYDAKGVVLAKFAALEVDGIAAVGEKIRTGQIYVNKQSPIDSSLSSGTHPGEGGGVQTIQFKPCPGVYKYPGDYSVVDQVCITRNEEDQMIIKTLIRQTRRPELGDKFSSRHGQKGVCGIIVNAEDMPFADSGVMPDIIMNPHGFPSRMTVGKMIELLAGKAGVLKGELQYGTCFGGSKVEDMSRILIQHGYSYSGKDYVTSGITGEPLQAYIFFGPIYYQKLKHMVMDKMHARSRGPRATLTRQPTEGRSREGGLRVGEMERDCLIGHGTASLLIERLLYSSDVYDMQVCQECGLIGGWQGYCPYCKHRSGVASVKVPYACKLLFQEMMAMNVVPRVRVGPL</sequence>
<dbReference type="PANTHER" id="PTHR20856">
    <property type="entry name" value="DNA-DIRECTED RNA POLYMERASE I SUBUNIT 2"/>
    <property type="match status" value="1"/>
</dbReference>
<evidence type="ECO:0000259" key="17">
    <source>
        <dbReference type="Pfam" id="PF04563"/>
    </source>
</evidence>
<dbReference type="InterPro" id="IPR007645">
    <property type="entry name" value="RNA_pol_Rpb2_3"/>
</dbReference>